<sequence length="867" mass="96580">MVHRLPTSFHPTGDRSSLQIVVEYLVEKWLEAEIEVKTAVENGGLDPELEKARVMQIKYTIITEALDLIDLRSPQGHSSHDVALIIHEACQSRKGLTMMTELTRSLEHLDPHLRVDLVVEEANTMKWKAVRATPPRNASLDYIYFVTWVPLEKNWSSEYEAPPIKVDIPVPHGFEKIQNIGSFINTAEIHMAEKAFRVRVQYEPNPATTQMEMGSICLAASAKPGTDLAARWAYAQKFDPASIPKDSAVRTVNFHERFPAIGRLAFREDERPQQSLFKKLRAVPAGIAVYTGGPGSGKTTFAARIAAAVVEGGGKAIWTIHSNELCDDAVRSLKEQKVKRLDGRNMRIGRLPTWGTIKKALCQVAHAAAKERETSKSKQTGDSAGRTVASHIGVFLSRMNQGLHDRTIKILPDSVTERAIVIARANKESFPVFWASPPGSPEWDASCACIISTAVDDFDILVGTPFAAGQLGRRAATTLARSSLSWKPWKPALLVVDEAGRIPEAQWWIPLSAFPDACVLTLGDTRQFKPLAMSVNEDRHRENSKIRRHLTDVLDWRCVFGVQRTVSLLSRAEANSQILGNLSSNRRNRGDIANWAKKDIYPGEMRIIYPLVEDRSAQIYLHFMKWIFPEDTVDSNSVVIDVRYTTSSKHSLSSVNPGNRNFAWWIVYMAFQYRLPNLRTKGQLADIMILTPYSAQHGGYKDEIIEMGDSGIIKSKITIRTIDNAMSAEADLVIFDAVRTEGGIGFLEDQERMAVATTRACGGSIMLYNSDNIKTKVARGDSPDNPFASYVLSHKTLFASTKAWCSEVCQCCNLPGIHGSSCPRARRCVVCHEPHHERFCMANRPAVDRYEKQGDEEMKAAAGAVFP</sequence>
<dbReference type="GO" id="GO:0016787">
    <property type="term" value="F:hydrolase activity"/>
    <property type="evidence" value="ECO:0007669"/>
    <property type="project" value="UniProtKB-KW"/>
</dbReference>
<keyword evidence="2" id="KW-0378">Hydrolase</keyword>
<keyword evidence="4" id="KW-0067">ATP-binding</keyword>
<keyword evidence="7" id="KW-1185">Reference proteome</keyword>
<name>A0A066XN35_COLSU</name>
<dbReference type="SUPFAM" id="SSF52540">
    <property type="entry name" value="P-loop containing nucleoside triphosphate hydrolases"/>
    <property type="match status" value="1"/>
</dbReference>
<dbReference type="EMBL" id="JMSE01000840">
    <property type="protein sequence ID" value="KDN67151.1"/>
    <property type="molecule type" value="Genomic_DNA"/>
</dbReference>
<dbReference type="AlphaFoldDB" id="A0A066XN35"/>
<dbReference type="GO" id="GO:0043139">
    <property type="term" value="F:5'-3' DNA helicase activity"/>
    <property type="evidence" value="ECO:0007669"/>
    <property type="project" value="TreeGrafter"/>
</dbReference>
<evidence type="ECO:0000256" key="2">
    <source>
        <dbReference type="ARBA" id="ARBA00022801"/>
    </source>
</evidence>
<dbReference type="InterPro" id="IPR027417">
    <property type="entry name" value="P-loop_NTPase"/>
</dbReference>
<dbReference type="OMA" id="NFHERFP"/>
<evidence type="ECO:0000256" key="3">
    <source>
        <dbReference type="ARBA" id="ARBA00022806"/>
    </source>
</evidence>
<dbReference type="Gene3D" id="3.40.50.300">
    <property type="entry name" value="P-loop containing nucleotide triphosphate hydrolases"/>
    <property type="match status" value="2"/>
</dbReference>
<dbReference type="Proteomes" id="UP000027238">
    <property type="component" value="Unassembled WGS sequence"/>
</dbReference>
<dbReference type="GO" id="GO:0005524">
    <property type="term" value="F:ATP binding"/>
    <property type="evidence" value="ECO:0007669"/>
    <property type="project" value="UniProtKB-KW"/>
</dbReference>
<reference evidence="7" key="1">
    <citation type="journal article" date="2014" name="Genome Announc.">
        <title>Draft genome sequence of Colletotrichum sublineola, a destructive pathogen of cultivated sorghum.</title>
        <authorList>
            <person name="Baroncelli R."/>
            <person name="Sanz-Martin J.M."/>
            <person name="Rech G.E."/>
            <person name="Sukno S.A."/>
            <person name="Thon M.R."/>
        </authorList>
    </citation>
    <scope>NUCLEOTIDE SEQUENCE [LARGE SCALE GENOMIC DNA]</scope>
    <source>
        <strain evidence="7">TX430BB</strain>
    </source>
</reference>
<dbReference type="PANTHER" id="PTHR43788:SF8">
    <property type="entry name" value="DNA-BINDING PROTEIN SMUBP-2"/>
    <property type="match status" value="1"/>
</dbReference>
<dbReference type="InterPro" id="IPR050534">
    <property type="entry name" value="Coronavir_polyprotein_1ab"/>
</dbReference>
<dbReference type="STRING" id="1173701.A0A066XN35"/>
<dbReference type="PANTHER" id="PTHR43788">
    <property type="entry name" value="DNA2/NAM7 HELICASE FAMILY MEMBER"/>
    <property type="match status" value="1"/>
</dbReference>
<comment type="caution">
    <text evidence="6">The sequence shown here is derived from an EMBL/GenBank/DDBJ whole genome shotgun (WGS) entry which is preliminary data.</text>
</comment>
<dbReference type="InterPro" id="IPR041679">
    <property type="entry name" value="DNA2/NAM7-like_C"/>
</dbReference>
<keyword evidence="3" id="KW-0347">Helicase</keyword>
<keyword evidence="1" id="KW-0547">Nucleotide-binding</keyword>
<dbReference type="eggNOG" id="KOG1801">
    <property type="taxonomic scope" value="Eukaryota"/>
</dbReference>
<evidence type="ECO:0000256" key="4">
    <source>
        <dbReference type="ARBA" id="ARBA00022840"/>
    </source>
</evidence>
<dbReference type="HOGENOM" id="CLU_010314_0_0_1"/>
<protein>
    <recommendedName>
        <fullName evidence="5">DNA2/NAM7 helicase-like C-terminal domain-containing protein</fullName>
    </recommendedName>
</protein>
<evidence type="ECO:0000313" key="7">
    <source>
        <dbReference type="Proteomes" id="UP000027238"/>
    </source>
</evidence>
<feature type="domain" description="DNA2/NAM7 helicase-like C-terminal" evidence="5">
    <location>
        <begin position="566"/>
        <end position="768"/>
    </location>
</feature>
<proteinExistence type="predicted"/>
<dbReference type="Pfam" id="PF13087">
    <property type="entry name" value="AAA_12"/>
    <property type="match status" value="1"/>
</dbReference>
<evidence type="ECO:0000259" key="5">
    <source>
        <dbReference type="Pfam" id="PF13087"/>
    </source>
</evidence>
<organism evidence="6 7">
    <name type="scientific">Colletotrichum sublineola</name>
    <name type="common">Sorghum anthracnose fungus</name>
    <dbReference type="NCBI Taxonomy" id="1173701"/>
    <lineage>
        <taxon>Eukaryota</taxon>
        <taxon>Fungi</taxon>
        <taxon>Dikarya</taxon>
        <taxon>Ascomycota</taxon>
        <taxon>Pezizomycotina</taxon>
        <taxon>Sordariomycetes</taxon>
        <taxon>Hypocreomycetidae</taxon>
        <taxon>Glomerellales</taxon>
        <taxon>Glomerellaceae</taxon>
        <taxon>Colletotrichum</taxon>
        <taxon>Colletotrichum graminicola species complex</taxon>
    </lineage>
</organism>
<evidence type="ECO:0000256" key="1">
    <source>
        <dbReference type="ARBA" id="ARBA00022741"/>
    </source>
</evidence>
<evidence type="ECO:0000313" key="6">
    <source>
        <dbReference type="EMBL" id="KDN67151.1"/>
    </source>
</evidence>
<dbReference type="OrthoDB" id="6513042at2759"/>
<accession>A0A066XN35</accession>
<gene>
    <name evidence="6" type="ORF">CSUB01_04072</name>
</gene>